<dbReference type="GO" id="GO:0070042">
    <property type="term" value="F:rRNA (uridine-N3-)-methyltransferase activity"/>
    <property type="evidence" value="ECO:0007669"/>
    <property type="project" value="TreeGrafter"/>
</dbReference>
<proteinExistence type="inferred from homology"/>
<comment type="catalytic activity">
    <reaction evidence="11 12">
        <text>uridine(1498) in 16S rRNA + S-adenosyl-L-methionine = N(3)-methyluridine(1498) in 16S rRNA + S-adenosyl-L-homocysteine + H(+)</text>
        <dbReference type="Rhea" id="RHEA:42920"/>
        <dbReference type="Rhea" id="RHEA-COMP:10283"/>
        <dbReference type="Rhea" id="RHEA-COMP:10284"/>
        <dbReference type="ChEBI" id="CHEBI:15378"/>
        <dbReference type="ChEBI" id="CHEBI:57856"/>
        <dbReference type="ChEBI" id="CHEBI:59789"/>
        <dbReference type="ChEBI" id="CHEBI:65315"/>
        <dbReference type="ChEBI" id="CHEBI:74502"/>
        <dbReference type="EC" id="2.1.1.193"/>
    </reaction>
</comment>
<dbReference type="Gene3D" id="3.40.1280.10">
    <property type="match status" value="1"/>
</dbReference>
<organism evidence="15 16">
    <name type="scientific">Rhodoluna lacicola</name>
    <dbReference type="NCBI Taxonomy" id="529884"/>
    <lineage>
        <taxon>Bacteria</taxon>
        <taxon>Bacillati</taxon>
        <taxon>Actinomycetota</taxon>
        <taxon>Actinomycetes</taxon>
        <taxon>Micrococcales</taxon>
        <taxon>Microbacteriaceae</taxon>
        <taxon>Luna cluster</taxon>
        <taxon>Luna-1 subcluster</taxon>
        <taxon>Rhodoluna</taxon>
    </lineage>
</organism>
<dbReference type="Pfam" id="PF20260">
    <property type="entry name" value="PUA_4"/>
    <property type="match status" value="1"/>
</dbReference>
<dbReference type="Gene3D" id="2.40.240.20">
    <property type="entry name" value="Hypothetical PUA domain-like, domain 1"/>
    <property type="match status" value="1"/>
</dbReference>
<evidence type="ECO:0000259" key="13">
    <source>
        <dbReference type="Pfam" id="PF04452"/>
    </source>
</evidence>
<evidence type="ECO:0000256" key="9">
    <source>
        <dbReference type="ARBA" id="ARBA00022691"/>
    </source>
</evidence>
<evidence type="ECO:0000256" key="4">
    <source>
        <dbReference type="ARBA" id="ARBA00013673"/>
    </source>
</evidence>
<dbReference type="InterPro" id="IPR029028">
    <property type="entry name" value="Alpha/beta_knot_MTases"/>
</dbReference>
<evidence type="ECO:0000256" key="2">
    <source>
        <dbReference type="ARBA" id="ARBA00005528"/>
    </source>
</evidence>
<evidence type="ECO:0000256" key="6">
    <source>
        <dbReference type="ARBA" id="ARBA00022552"/>
    </source>
</evidence>
<dbReference type="InterPro" id="IPR046886">
    <property type="entry name" value="RsmE_MTase_dom"/>
</dbReference>
<evidence type="ECO:0000256" key="7">
    <source>
        <dbReference type="ARBA" id="ARBA00022603"/>
    </source>
</evidence>
<evidence type="ECO:0000313" key="16">
    <source>
        <dbReference type="Proteomes" id="UP000067708"/>
    </source>
</evidence>
<dbReference type="OrthoDB" id="9808126at2"/>
<feature type="domain" description="Ribosomal RNA small subunit methyltransferase E PUA-like" evidence="14">
    <location>
        <begin position="18"/>
        <end position="64"/>
    </location>
</feature>
<dbReference type="InterPro" id="IPR029026">
    <property type="entry name" value="tRNA_m1G_MTases_N"/>
</dbReference>
<keyword evidence="7 12" id="KW-0489">Methyltransferase</keyword>
<protein>
    <recommendedName>
        <fullName evidence="4 12">Ribosomal RNA small subunit methyltransferase E</fullName>
        <ecNumber evidence="3 12">2.1.1.193</ecNumber>
    </recommendedName>
</protein>
<comment type="subcellular location">
    <subcellularLocation>
        <location evidence="1 12">Cytoplasm</location>
    </subcellularLocation>
</comment>
<name>A0A060JME7_9MICO</name>
<keyword evidence="6 12" id="KW-0698">rRNA processing</keyword>
<evidence type="ECO:0000256" key="12">
    <source>
        <dbReference type="PIRNR" id="PIRNR015601"/>
    </source>
</evidence>
<reference evidence="15 16" key="1">
    <citation type="journal article" date="2014" name="Int. J. Syst. Evol. Microbiol.">
        <title>Rhodoluna lacicola gen. nov., sp. nov., a planktonic freshwater bacterium with stream-lined genome.</title>
        <authorList>
            <person name="Hahn M."/>
            <person name="Schmidt J."/>
            <person name="Taipale S.J."/>
            <person name="Doolittle W.F."/>
            <person name="Koll U."/>
        </authorList>
    </citation>
    <scope>NUCLEOTIDE SEQUENCE [LARGE SCALE GENOMIC DNA]</scope>
    <source>
        <strain evidence="15 16">MWH-Ta8</strain>
    </source>
</reference>
<evidence type="ECO:0000259" key="14">
    <source>
        <dbReference type="Pfam" id="PF20260"/>
    </source>
</evidence>
<dbReference type="EMBL" id="CP007490">
    <property type="protein sequence ID" value="AIC47429.1"/>
    <property type="molecule type" value="Genomic_DNA"/>
</dbReference>
<dbReference type="InterPro" id="IPR006700">
    <property type="entry name" value="RsmE"/>
</dbReference>
<dbReference type="NCBIfam" id="NF008693">
    <property type="entry name" value="PRK11713.2-3"/>
    <property type="match status" value="1"/>
</dbReference>
<evidence type="ECO:0000256" key="3">
    <source>
        <dbReference type="ARBA" id="ARBA00012328"/>
    </source>
</evidence>
<evidence type="ECO:0000256" key="8">
    <source>
        <dbReference type="ARBA" id="ARBA00022679"/>
    </source>
</evidence>
<dbReference type="InterPro" id="IPR046887">
    <property type="entry name" value="RsmE_PUA-like"/>
</dbReference>
<gene>
    <name evidence="15" type="ORF">Rhola_00006180</name>
</gene>
<dbReference type="SUPFAM" id="SSF75217">
    <property type="entry name" value="alpha/beta knot"/>
    <property type="match status" value="1"/>
</dbReference>
<keyword evidence="16" id="KW-1185">Reference proteome</keyword>
<dbReference type="PIRSF" id="PIRSF015601">
    <property type="entry name" value="MTase_slr0722"/>
    <property type="match status" value="1"/>
</dbReference>
<dbReference type="PANTHER" id="PTHR30027:SF3">
    <property type="entry name" value="16S RRNA (URACIL(1498)-N(3))-METHYLTRANSFERASE"/>
    <property type="match status" value="1"/>
</dbReference>
<dbReference type="InterPro" id="IPR015947">
    <property type="entry name" value="PUA-like_sf"/>
</dbReference>
<keyword evidence="5 12" id="KW-0963">Cytoplasm</keyword>
<dbReference type="KEGG" id="rla:Rhola_00006180"/>
<dbReference type="GO" id="GO:0005737">
    <property type="term" value="C:cytoplasm"/>
    <property type="evidence" value="ECO:0007669"/>
    <property type="project" value="UniProtKB-SubCell"/>
</dbReference>
<evidence type="ECO:0000256" key="11">
    <source>
        <dbReference type="ARBA" id="ARBA00047944"/>
    </source>
</evidence>
<dbReference type="PANTHER" id="PTHR30027">
    <property type="entry name" value="RIBOSOMAL RNA SMALL SUBUNIT METHYLTRANSFERASE E"/>
    <property type="match status" value="1"/>
</dbReference>
<evidence type="ECO:0000256" key="1">
    <source>
        <dbReference type="ARBA" id="ARBA00004496"/>
    </source>
</evidence>
<comment type="function">
    <text evidence="10 12">Specifically methylates the N3 position of the uracil ring of uridine 1498 (m3U1498) in 16S rRNA. Acts on the fully assembled 30S ribosomal subunit.</text>
</comment>
<keyword evidence="9 12" id="KW-0949">S-adenosyl-L-methionine</keyword>
<dbReference type="GO" id="GO:0070475">
    <property type="term" value="P:rRNA base methylation"/>
    <property type="evidence" value="ECO:0007669"/>
    <property type="project" value="TreeGrafter"/>
</dbReference>
<dbReference type="AlphaFoldDB" id="A0A060JME7"/>
<dbReference type="HOGENOM" id="CLU_067442_2_0_11"/>
<dbReference type="PATRIC" id="fig|529884.3.peg.590"/>
<dbReference type="STRING" id="529884.Rhola_00006180"/>
<evidence type="ECO:0000313" key="15">
    <source>
        <dbReference type="EMBL" id="AIC47429.1"/>
    </source>
</evidence>
<dbReference type="EC" id="2.1.1.193" evidence="3 12"/>
<keyword evidence="8 12" id="KW-0808">Transferase</keyword>
<evidence type="ECO:0000256" key="10">
    <source>
        <dbReference type="ARBA" id="ARBA00025699"/>
    </source>
</evidence>
<accession>A0A060JME7</accession>
<evidence type="ECO:0000256" key="5">
    <source>
        <dbReference type="ARBA" id="ARBA00022490"/>
    </source>
</evidence>
<dbReference type="eggNOG" id="COG1385">
    <property type="taxonomic scope" value="Bacteria"/>
</dbReference>
<dbReference type="NCBIfam" id="TIGR00046">
    <property type="entry name" value="RsmE family RNA methyltransferase"/>
    <property type="match status" value="1"/>
</dbReference>
<comment type="similarity">
    <text evidence="2 12">Belongs to the RNA methyltransferase RsmE family.</text>
</comment>
<sequence length="244" mass="25859">MFTHNFDSPVKVDSVIELTGPEAKHAVSVRRMRVGEAIQLTDKMGLRVRGLVDSIAGNHLYVRVRSVEQEVPPKIQLTLIQALAKGDRDELAIQAATELGVSNVIPWEADRSVSRWIGLKEAKGIERWQSIVTEAAKQSLSSWHPSVGTPIKGIRVAELVEKFDLVLVLDPTAAKGIGAADLPGSASIALVVGPEGGISDSELEALQNAGALRVQLGAPILRTSTAGVAAISGILALTGQWGSK</sequence>
<dbReference type="CDD" id="cd18084">
    <property type="entry name" value="RsmE-like"/>
    <property type="match status" value="1"/>
</dbReference>
<dbReference type="SUPFAM" id="SSF88697">
    <property type="entry name" value="PUA domain-like"/>
    <property type="match status" value="1"/>
</dbReference>
<dbReference type="Proteomes" id="UP000067708">
    <property type="component" value="Chromosome"/>
</dbReference>
<dbReference type="Pfam" id="PF04452">
    <property type="entry name" value="Methyltrans_RNA"/>
    <property type="match status" value="1"/>
</dbReference>
<feature type="domain" description="Ribosomal RNA small subunit methyltransferase E methyltransferase" evidence="13">
    <location>
        <begin position="74"/>
        <end position="232"/>
    </location>
</feature>